<feature type="region of interest" description="Disordered" evidence="2">
    <location>
        <begin position="557"/>
        <end position="628"/>
    </location>
</feature>
<dbReference type="OrthoDB" id="10604265at2759"/>
<feature type="region of interest" description="Disordered" evidence="2">
    <location>
        <begin position="168"/>
        <end position="200"/>
    </location>
</feature>
<evidence type="ECO:0000256" key="2">
    <source>
        <dbReference type="SAM" id="MobiDB-lite"/>
    </source>
</evidence>
<name>A0A913ZK31_PATMI</name>
<feature type="compositionally biased region" description="Acidic residues" evidence="2">
    <location>
        <begin position="604"/>
        <end position="613"/>
    </location>
</feature>
<feature type="transmembrane region" description="Helical" evidence="3">
    <location>
        <begin position="12"/>
        <end position="32"/>
    </location>
</feature>
<evidence type="ECO:0000256" key="1">
    <source>
        <dbReference type="PROSITE-ProRule" id="PRU00206"/>
    </source>
</evidence>
<feature type="repeat" description="TNFR-Cys" evidence="1">
    <location>
        <begin position="63"/>
        <end position="118"/>
    </location>
</feature>
<keyword evidence="3" id="KW-0812">Transmembrane</keyword>
<evidence type="ECO:0000259" key="4">
    <source>
        <dbReference type="PROSITE" id="PS50050"/>
    </source>
</evidence>
<dbReference type="InterPro" id="IPR001368">
    <property type="entry name" value="TNFR/NGFR_Cys_rich_reg"/>
</dbReference>
<feature type="compositionally biased region" description="Polar residues" evidence="2">
    <location>
        <begin position="225"/>
        <end position="234"/>
    </location>
</feature>
<evidence type="ECO:0000313" key="6">
    <source>
        <dbReference type="Proteomes" id="UP000887568"/>
    </source>
</evidence>
<reference evidence="5" key="1">
    <citation type="submission" date="2022-11" db="UniProtKB">
        <authorList>
            <consortium name="EnsemblMetazoa"/>
        </authorList>
    </citation>
    <scope>IDENTIFICATION</scope>
</reference>
<keyword evidence="1" id="KW-1015">Disulfide bond</keyword>
<evidence type="ECO:0000313" key="5">
    <source>
        <dbReference type="EnsemblMetazoa" id="XP_038051440.1"/>
    </source>
</evidence>
<feature type="compositionally biased region" description="Basic and acidic residues" evidence="2">
    <location>
        <begin position="614"/>
        <end position="628"/>
    </location>
</feature>
<feature type="disulfide bond" evidence="1">
    <location>
        <begin position="100"/>
        <end position="118"/>
    </location>
</feature>
<dbReference type="EnsemblMetazoa" id="XM_038195512.1">
    <property type="protein sequence ID" value="XP_038051440.1"/>
    <property type="gene ID" value="LOC119724446"/>
</dbReference>
<feature type="region of interest" description="Disordered" evidence="2">
    <location>
        <begin position="219"/>
        <end position="243"/>
    </location>
</feature>
<dbReference type="AlphaFoldDB" id="A0A913ZK31"/>
<dbReference type="PROSITE" id="PS50050">
    <property type="entry name" value="TNFR_NGFR_2"/>
    <property type="match status" value="1"/>
</dbReference>
<comment type="caution">
    <text evidence="1">Lacks conserved residue(s) required for the propagation of feature annotation.</text>
</comment>
<keyword evidence="3" id="KW-0472">Membrane</keyword>
<keyword evidence="3" id="KW-1133">Transmembrane helix</keyword>
<proteinExistence type="predicted"/>
<dbReference type="RefSeq" id="XP_038051440.1">
    <property type="nucleotide sequence ID" value="XM_038195512.1"/>
</dbReference>
<feature type="domain" description="TNFR-Cys" evidence="4">
    <location>
        <begin position="63"/>
        <end position="118"/>
    </location>
</feature>
<feature type="region of interest" description="Disordered" evidence="2">
    <location>
        <begin position="873"/>
        <end position="892"/>
    </location>
</feature>
<feature type="transmembrane region" description="Helical" evidence="3">
    <location>
        <begin position="262"/>
        <end position="283"/>
    </location>
</feature>
<sequence length="892" mass="100339">MPYVGIFTEPSAVGTMFLKIHFRFLIVFFLSVRSSDEKPSQRTVFTMVSRDNDTFEIVIQQHECPENYFLHKLAPGEFYLPNGRDITEETAELCLRCTRCDDGVEVKRKCSQYHDIICSRNCQQPGYRFDEGTQSCQHEKVLDEGYNHEELRQWLAEQDAKEARTRASDLVSEVGSTQRPGFTRTSRTSASGKVLSTRATEESVRPDMLMPVKASLYEKDDSEDQNTGTISWMSSEKKPSGETREVFPVEANLDDGWGYQDLLLIASGTLFVIVAMTYVYVAIQRFRPQWFRRRDWMRAPSIPVIRAEAGIPRVRASAPPTSTVVRILSPNKPSSVQTVKYHPIANDPFANTCRVCSVRSTGDEESDEWMSVVDSDGDILDYDSEMGSSGDDLEVELGQHGGKGGAEIGGGASDGNEGGYLVEVSVHSPAQHEVCIDVHDSDDVILCDVTASEGQAVKAGIHAIDEEQDGGDDENFGEAETECIRKVARSNDLWLARVRKKFVLQVINEHDETDSDKNDSGYQNLLFEDLAGVEDGGMITSHIHDFSVVDESVLGGCGDEDVSDNKKALDETGEDDSETTQAAAGKTGSTEEAVEFNSERERIETDDDEENTNEQERIDTSEEEITDKREMPVIDTVNEQIPTGEIIDIADKQITIGDELIAEQEEIIDTKDVLIQVRNESVEDVEEQHLELKNGRGEREKLVTHIDRVRLISKIDVFVFELLSHLTDFTVFRFSNLRTCHQNTMDGSPRDELCGSTDLSETNLMNTVVFVVVSSRPHWIRIENADKSVKPAILETESATRNNIDRPDKVVATFRFFSWVGDCVTFVQNLPSPVKARLREIFQRGQTEMRNFGQVLEQLARFCRSNTLEEKTNITKYEPRQRKKPKLDSSLQ</sequence>
<dbReference type="GeneID" id="119724446"/>
<feature type="compositionally biased region" description="Polar residues" evidence="2">
    <location>
        <begin position="579"/>
        <end position="590"/>
    </location>
</feature>
<dbReference type="Proteomes" id="UP000887568">
    <property type="component" value="Unplaced"/>
</dbReference>
<evidence type="ECO:0000256" key="3">
    <source>
        <dbReference type="SAM" id="Phobius"/>
    </source>
</evidence>
<feature type="disulfide bond" evidence="1">
    <location>
        <begin position="97"/>
        <end position="110"/>
    </location>
</feature>
<organism evidence="5 6">
    <name type="scientific">Patiria miniata</name>
    <name type="common">Bat star</name>
    <name type="synonym">Asterina miniata</name>
    <dbReference type="NCBI Taxonomy" id="46514"/>
    <lineage>
        <taxon>Eukaryota</taxon>
        <taxon>Metazoa</taxon>
        <taxon>Echinodermata</taxon>
        <taxon>Eleutherozoa</taxon>
        <taxon>Asterozoa</taxon>
        <taxon>Asteroidea</taxon>
        <taxon>Valvatacea</taxon>
        <taxon>Valvatida</taxon>
        <taxon>Asterinidae</taxon>
        <taxon>Patiria</taxon>
    </lineage>
</organism>
<protein>
    <recommendedName>
        <fullName evidence="4">TNFR-Cys domain-containing protein</fullName>
    </recommendedName>
</protein>
<keyword evidence="6" id="KW-1185">Reference proteome</keyword>
<feature type="compositionally biased region" description="Polar residues" evidence="2">
    <location>
        <begin position="174"/>
        <end position="191"/>
    </location>
</feature>
<accession>A0A913ZK31</accession>